<accession>A0ABT4Q685</accession>
<dbReference type="PROSITE" id="PS51737">
    <property type="entry name" value="RECOMBINASE_DNA_BIND"/>
    <property type="match status" value="1"/>
</dbReference>
<dbReference type="Gene3D" id="3.40.50.1390">
    <property type="entry name" value="Resolvase, N-terminal catalytic domain"/>
    <property type="match status" value="1"/>
</dbReference>
<dbReference type="Pfam" id="PF07508">
    <property type="entry name" value="Recombinase"/>
    <property type="match status" value="1"/>
</dbReference>
<reference evidence="3 4" key="1">
    <citation type="submission" date="2022-12" db="EMBL/GenBank/DDBJ databases">
        <title>Draft genome sequence of Paenibacillus sp. dW9.</title>
        <authorList>
            <person name="Choi E.-W."/>
            <person name="Kim D.-U."/>
        </authorList>
    </citation>
    <scope>NUCLEOTIDE SEQUENCE [LARGE SCALE GENOMIC DNA]</scope>
    <source>
        <strain evidence="4">dW9</strain>
    </source>
</reference>
<evidence type="ECO:0000313" key="4">
    <source>
        <dbReference type="Proteomes" id="UP001527882"/>
    </source>
</evidence>
<dbReference type="Proteomes" id="UP001527882">
    <property type="component" value="Unassembled WGS sequence"/>
</dbReference>
<dbReference type="PANTHER" id="PTHR30461:SF23">
    <property type="entry name" value="DNA RECOMBINASE-RELATED"/>
    <property type="match status" value="1"/>
</dbReference>
<evidence type="ECO:0000259" key="2">
    <source>
        <dbReference type="PROSITE" id="PS51737"/>
    </source>
</evidence>
<dbReference type="InterPro" id="IPR036162">
    <property type="entry name" value="Resolvase-like_N_sf"/>
</dbReference>
<comment type="caution">
    <text evidence="3">The sequence shown here is derived from an EMBL/GenBank/DDBJ whole genome shotgun (WGS) entry which is preliminary data.</text>
</comment>
<evidence type="ECO:0000256" key="1">
    <source>
        <dbReference type="SAM" id="Coils"/>
    </source>
</evidence>
<dbReference type="EMBL" id="JAQAGZ010000004">
    <property type="protein sequence ID" value="MCZ8512388.1"/>
    <property type="molecule type" value="Genomic_DNA"/>
</dbReference>
<keyword evidence="4" id="KW-1185">Reference proteome</keyword>
<feature type="domain" description="Recombinase" evidence="2">
    <location>
        <begin position="179"/>
        <end position="307"/>
    </location>
</feature>
<gene>
    <name evidence="3" type="ORF">O9H85_08070</name>
</gene>
<proteinExistence type="predicted"/>
<dbReference type="InterPro" id="IPR011109">
    <property type="entry name" value="DNA_bind_recombinase_dom"/>
</dbReference>
<dbReference type="SMART" id="SM00857">
    <property type="entry name" value="Resolvase"/>
    <property type="match status" value="1"/>
</dbReference>
<name>A0ABT4Q685_9BACL</name>
<dbReference type="CDD" id="cd00338">
    <property type="entry name" value="Ser_Recombinase"/>
    <property type="match status" value="1"/>
</dbReference>
<dbReference type="Pfam" id="PF13408">
    <property type="entry name" value="Zn_ribbon_recom"/>
    <property type="match status" value="1"/>
</dbReference>
<dbReference type="Gene3D" id="3.90.1750.20">
    <property type="entry name" value="Putative Large Serine Recombinase, Chain B, Domain 2"/>
    <property type="match status" value="1"/>
</dbReference>
<evidence type="ECO:0000313" key="3">
    <source>
        <dbReference type="EMBL" id="MCZ8512388.1"/>
    </source>
</evidence>
<sequence>MDIIKVAAYCRVSTNSKDQTNSFENQHDYFLDRSNKMTNEELVEIYADKGISGTSLKKRDEFKRMIYDAGINEYKGNKKFTYEIDPSRKPKFNKIYVRNTSRFARDAAIIEILRELLKNNVLVHFLDIDLIYDSIEKEFTLNLFLNFSQQESVDKSKKVRDGNEVSANKGIIRVGGKGIFGYDYHPITKTLTVNEEEAIVVKKVFELYLNGYGIRRILNYLQENGYRPKHGGERFAINMIKRILTNEKYFGCNVRNKYDSGTVFNKKSYAHVKPEDEWKVFEDVVPAIITKETFEQARKLKQGKLHHELQRGIYKGISEYAGLIICGKCGKPYTRNIDRGRIFYNCSIKKSKGTNECDNINVNLSLIEEALDIILKKGVKESFEKYKSIMIDILKYRIRDELTKRIDQDTTKEVDILKQKYDNFIQQKNRVADLYISGDFDKAYLDNKANELNIEISALESRIKELSKNNDEILDEISQFDRVIQEIHDINIEEVKNREHLVNLLKIIVERHPKNEKRPILKIMYKFDEPIKRIAEKYNILEGINYMTTHF</sequence>
<dbReference type="InterPro" id="IPR006119">
    <property type="entry name" value="Resolv_N"/>
</dbReference>
<dbReference type="InterPro" id="IPR038109">
    <property type="entry name" value="DNA_bind_recomb_sf"/>
</dbReference>
<organism evidence="3 4">
    <name type="scientific">Paenibacillus gyeongsangnamensis</name>
    <dbReference type="NCBI Taxonomy" id="3388067"/>
    <lineage>
        <taxon>Bacteria</taxon>
        <taxon>Bacillati</taxon>
        <taxon>Bacillota</taxon>
        <taxon>Bacilli</taxon>
        <taxon>Bacillales</taxon>
        <taxon>Paenibacillaceae</taxon>
        <taxon>Paenibacillus</taxon>
    </lineage>
</organism>
<dbReference type="Pfam" id="PF00239">
    <property type="entry name" value="Resolvase"/>
    <property type="match status" value="1"/>
</dbReference>
<dbReference type="PANTHER" id="PTHR30461">
    <property type="entry name" value="DNA-INVERTASE FROM LAMBDOID PROPHAGE"/>
    <property type="match status" value="1"/>
</dbReference>
<feature type="coiled-coil region" evidence="1">
    <location>
        <begin position="442"/>
        <end position="483"/>
    </location>
</feature>
<dbReference type="InterPro" id="IPR050639">
    <property type="entry name" value="SSR_resolvase"/>
</dbReference>
<dbReference type="SUPFAM" id="SSF53041">
    <property type="entry name" value="Resolvase-like"/>
    <property type="match status" value="1"/>
</dbReference>
<keyword evidence="1" id="KW-0175">Coiled coil</keyword>
<protein>
    <submittedName>
        <fullName evidence="3">Recombinase family protein</fullName>
    </submittedName>
</protein>
<dbReference type="RefSeq" id="WP_269880811.1">
    <property type="nucleotide sequence ID" value="NZ_JAQAGZ010000004.1"/>
</dbReference>
<dbReference type="InterPro" id="IPR025827">
    <property type="entry name" value="Zn_ribbon_recom_dom"/>
</dbReference>